<dbReference type="PANTHER" id="PTHR10773:SF19">
    <property type="match status" value="1"/>
</dbReference>
<dbReference type="PANTHER" id="PTHR10773">
    <property type="entry name" value="DNA-DIRECTED RNA POLYMERASES I, II, AND III SUBUNIT RPABC2"/>
    <property type="match status" value="1"/>
</dbReference>
<proteinExistence type="predicted"/>
<sequence>MPKIPGQQAYYSRQLYQYHFCIVRNQEDGSMPKDGVHCYTWSQDQSVKGSNEVASALHNTLRILSYKGIQEVRLVADGCAGQNKNSTMIGMLLCLTPADEAQKFEQSHIIGSLCQILFQCCEKGRICQVPRRGEKTLWPVR</sequence>
<gene>
    <name evidence="1" type="ORF">HPB52_017174</name>
</gene>
<protein>
    <submittedName>
        <fullName evidence="1">Uncharacterized protein</fullName>
    </submittedName>
</protein>
<dbReference type="Proteomes" id="UP000821837">
    <property type="component" value="Chromosome 11"/>
</dbReference>
<evidence type="ECO:0000313" key="2">
    <source>
        <dbReference type="Proteomes" id="UP000821837"/>
    </source>
</evidence>
<dbReference type="AlphaFoldDB" id="A0A9D4QDM6"/>
<comment type="caution">
    <text evidence="1">The sequence shown here is derived from an EMBL/GenBank/DDBJ whole genome shotgun (WGS) entry which is preliminary data.</text>
</comment>
<evidence type="ECO:0000313" key="1">
    <source>
        <dbReference type="EMBL" id="KAH7972793.1"/>
    </source>
</evidence>
<dbReference type="EMBL" id="JABSTV010001247">
    <property type="protein sequence ID" value="KAH7972793.1"/>
    <property type="molecule type" value="Genomic_DNA"/>
</dbReference>
<reference evidence="1" key="1">
    <citation type="journal article" date="2020" name="Cell">
        <title>Large-Scale Comparative Analyses of Tick Genomes Elucidate Their Genetic Diversity and Vector Capacities.</title>
        <authorList>
            <consortium name="Tick Genome and Microbiome Consortium (TIGMIC)"/>
            <person name="Jia N."/>
            <person name="Wang J."/>
            <person name="Shi W."/>
            <person name="Du L."/>
            <person name="Sun Y."/>
            <person name="Zhan W."/>
            <person name="Jiang J.F."/>
            <person name="Wang Q."/>
            <person name="Zhang B."/>
            <person name="Ji P."/>
            <person name="Bell-Sakyi L."/>
            <person name="Cui X.M."/>
            <person name="Yuan T.T."/>
            <person name="Jiang B.G."/>
            <person name="Yang W.F."/>
            <person name="Lam T.T."/>
            <person name="Chang Q.C."/>
            <person name="Ding S.J."/>
            <person name="Wang X.J."/>
            <person name="Zhu J.G."/>
            <person name="Ruan X.D."/>
            <person name="Zhao L."/>
            <person name="Wei J.T."/>
            <person name="Ye R.Z."/>
            <person name="Que T.C."/>
            <person name="Du C.H."/>
            <person name="Zhou Y.H."/>
            <person name="Cheng J.X."/>
            <person name="Dai P.F."/>
            <person name="Guo W.B."/>
            <person name="Han X.H."/>
            <person name="Huang E.J."/>
            <person name="Li L.F."/>
            <person name="Wei W."/>
            <person name="Gao Y.C."/>
            <person name="Liu J.Z."/>
            <person name="Shao H.Z."/>
            <person name="Wang X."/>
            <person name="Wang C.C."/>
            <person name="Yang T.C."/>
            <person name="Huo Q.B."/>
            <person name="Li W."/>
            <person name="Chen H.Y."/>
            <person name="Chen S.E."/>
            <person name="Zhou L.G."/>
            <person name="Ni X.B."/>
            <person name="Tian J.H."/>
            <person name="Sheng Y."/>
            <person name="Liu T."/>
            <person name="Pan Y.S."/>
            <person name="Xia L.Y."/>
            <person name="Li J."/>
            <person name="Zhao F."/>
            <person name="Cao W.C."/>
        </authorList>
    </citation>
    <scope>NUCLEOTIDE SEQUENCE</scope>
    <source>
        <strain evidence="1">Rsan-2018</strain>
    </source>
</reference>
<name>A0A9D4QDM6_RHISA</name>
<accession>A0A9D4QDM6</accession>
<reference evidence="1" key="2">
    <citation type="submission" date="2021-09" db="EMBL/GenBank/DDBJ databases">
        <authorList>
            <person name="Jia N."/>
            <person name="Wang J."/>
            <person name="Shi W."/>
            <person name="Du L."/>
            <person name="Sun Y."/>
            <person name="Zhan W."/>
            <person name="Jiang J."/>
            <person name="Wang Q."/>
            <person name="Zhang B."/>
            <person name="Ji P."/>
            <person name="Sakyi L.B."/>
            <person name="Cui X."/>
            <person name="Yuan T."/>
            <person name="Jiang B."/>
            <person name="Yang W."/>
            <person name="Lam T.T.-Y."/>
            <person name="Chang Q."/>
            <person name="Ding S."/>
            <person name="Wang X."/>
            <person name="Zhu J."/>
            <person name="Ruan X."/>
            <person name="Zhao L."/>
            <person name="Wei J."/>
            <person name="Que T."/>
            <person name="Du C."/>
            <person name="Cheng J."/>
            <person name="Dai P."/>
            <person name="Han X."/>
            <person name="Huang E."/>
            <person name="Gao Y."/>
            <person name="Liu J."/>
            <person name="Shao H."/>
            <person name="Ye R."/>
            <person name="Li L."/>
            <person name="Wei W."/>
            <person name="Wang X."/>
            <person name="Wang C."/>
            <person name="Huo Q."/>
            <person name="Li W."/>
            <person name="Guo W."/>
            <person name="Chen H."/>
            <person name="Chen S."/>
            <person name="Zhou L."/>
            <person name="Zhou L."/>
            <person name="Ni X."/>
            <person name="Tian J."/>
            <person name="Zhou Y."/>
            <person name="Sheng Y."/>
            <person name="Liu T."/>
            <person name="Pan Y."/>
            <person name="Xia L."/>
            <person name="Li J."/>
            <person name="Zhao F."/>
            <person name="Cao W."/>
        </authorList>
    </citation>
    <scope>NUCLEOTIDE SEQUENCE</scope>
    <source>
        <strain evidence="1">Rsan-2018</strain>
        <tissue evidence="1">Larvae</tissue>
    </source>
</reference>
<keyword evidence="2" id="KW-1185">Reference proteome</keyword>
<organism evidence="1 2">
    <name type="scientific">Rhipicephalus sanguineus</name>
    <name type="common">Brown dog tick</name>
    <name type="synonym">Ixodes sanguineus</name>
    <dbReference type="NCBI Taxonomy" id="34632"/>
    <lineage>
        <taxon>Eukaryota</taxon>
        <taxon>Metazoa</taxon>
        <taxon>Ecdysozoa</taxon>
        <taxon>Arthropoda</taxon>
        <taxon>Chelicerata</taxon>
        <taxon>Arachnida</taxon>
        <taxon>Acari</taxon>
        <taxon>Parasitiformes</taxon>
        <taxon>Ixodida</taxon>
        <taxon>Ixodoidea</taxon>
        <taxon>Ixodidae</taxon>
        <taxon>Rhipicephalinae</taxon>
        <taxon>Rhipicephalus</taxon>
        <taxon>Rhipicephalus</taxon>
    </lineage>
</organism>